<keyword evidence="3" id="KW-1185">Reference proteome</keyword>
<evidence type="ECO:0000313" key="3">
    <source>
        <dbReference type="Proteomes" id="UP000765507"/>
    </source>
</evidence>
<protein>
    <submittedName>
        <fullName evidence="2">C19orf85-like</fullName>
    </submittedName>
</protein>
<gene>
    <name evidence="2" type="ORF">G0U57_021295</name>
</gene>
<feature type="region of interest" description="Disordered" evidence="1">
    <location>
        <begin position="189"/>
        <end position="215"/>
    </location>
</feature>
<feature type="compositionally biased region" description="Pro residues" evidence="1">
    <location>
        <begin position="295"/>
        <end position="307"/>
    </location>
</feature>
<dbReference type="Proteomes" id="UP000765507">
    <property type="component" value="Unassembled WGS sequence"/>
</dbReference>
<evidence type="ECO:0000313" key="2">
    <source>
        <dbReference type="EMBL" id="KAG6923198.1"/>
    </source>
</evidence>
<organism evidence="2 3">
    <name type="scientific">Chelydra serpentina</name>
    <name type="common">Snapping turtle</name>
    <name type="synonym">Testudo serpentina</name>
    <dbReference type="NCBI Taxonomy" id="8475"/>
    <lineage>
        <taxon>Eukaryota</taxon>
        <taxon>Metazoa</taxon>
        <taxon>Chordata</taxon>
        <taxon>Craniata</taxon>
        <taxon>Vertebrata</taxon>
        <taxon>Euteleostomi</taxon>
        <taxon>Archelosauria</taxon>
        <taxon>Testudinata</taxon>
        <taxon>Testudines</taxon>
        <taxon>Cryptodira</taxon>
        <taxon>Durocryptodira</taxon>
        <taxon>Americhelydia</taxon>
        <taxon>Chelydroidea</taxon>
        <taxon>Chelydridae</taxon>
        <taxon>Chelydra</taxon>
    </lineage>
</organism>
<sequence>MKWSWVTAAHGEAGCARQERVALDPHPRREPAPGLAGKVGAWGAGGENGAAPRENRAAPSPHAARGGVTAADSSHACTPNQGSVGGRPRPAWGALPGSPLPPGAGMQRGGRLSLSFLPPQQGALCGGGRDLFTFVTAASSHMMRTLQRPRTSRPGKRRVNHRRFLHNQISRQFADIEASTHRLASSILAQEAPRDPVSPAEPRHPGPEPPTPAASSFLGVAEAFVAPEPGPGWGLSVASLTPDPGDLFDPITGPEDLGLPHSWAPITHNPLGPSQCPLPWDPLPTLGTDGVPLWDPDPPGYLPPISPGYPVGAAPEGW</sequence>
<comment type="caution">
    <text evidence="2">The sequence shown here is derived from an EMBL/GenBank/DDBJ whole genome shotgun (WGS) entry which is preliminary data.</text>
</comment>
<feature type="region of interest" description="Disordered" evidence="1">
    <location>
        <begin position="289"/>
        <end position="318"/>
    </location>
</feature>
<accession>A0A8T1S2Z3</accession>
<dbReference type="AlphaFoldDB" id="A0A8T1S2Z3"/>
<feature type="region of interest" description="Disordered" evidence="1">
    <location>
        <begin position="18"/>
        <end position="107"/>
    </location>
</feature>
<feature type="compositionally biased region" description="Basic and acidic residues" evidence="1">
    <location>
        <begin position="18"/>
        <end position="31"/>
    </location>
</feature>
<evidence type="ECO:0000256" key="1">
    <source>
        <dbReference type="SAM" id="MobiDB-lite"/>
    </source>
</evidence>
<name>A0A8T1S2Z3_CHESE</name>
<feature type="compositionally biased region" description="Polar residues" evidence="1">
    <location>
        <begin position="71"/>
        <end position="82"/>
    </location>
</feature>
<reference evidence="2 3" key="1">
    <citation type="journal article" date="2020" name="G3 (Bethesda)">
        <title>Draft Genome of the Common Snapping Turtle, Chelydra serpentina, a Model for Phenotypic Plasticity in Reptiles.</title>
        <authorList>
            <person name="Das D."/>
            <person name="Singh S.K."/>
            <person name="Bierstedt J."/>
            <person name="Erickson A."/>
            <person name="Galli G.L.J."/>
            <person name="Crossley D.A. 2nd"/>
            <person name="Rhen T."/>
        </authorList>
    </citation>
    <scope>NUCLEOTIDE SEQUENCE [LARGE SCALE GENOMIC DNA]</scope>
    <source>
        <strain evidence="2">KW</strain>
    </source>
</reference>
<dbReference type="OrthoDB" id="8922503at2759"/>
<dbReference type="EMBL" id="JAHGAV010000951">
    <property type="protein sequence ID" value="KAG6923198.1"/>
    <property type="molecule type" value="Genomic_DNA"/>
</dbReference>
<proteinExistence type="predicted"/>